<dbReference type="InterPro" id="IPR036390">
    <property type="entry name" value="WH_DNA-bd_sf"/>
</dbReference>
<keyword evidence="1" id="KW-0805">Transcription regulation</keyword>
<dbReference type="Gene3D" id="1.10.10.10">
    <property type="entry name" value="Winged helix-like DNA-binding domain superfamily/Winged helix DNA-binding domain"/>
    <property type="match status" value="1"/>
</dbReference>
<dbReference type="InterPro" id="IPR036388">
    <property type="entry name" value="WH-like_DNA-bd_sf"/>
</dbReference>
<keyword evidence="3" id="KW-0804">Transcription</keyword>
<feature type="domain" description="HTH marR-type" evidence="4">
    <location>
        <begin position="1"/>
        <end position="158"/>
    </location>
</feature>
<accession>A0A7W7C5Z6</accession>
<organism evidence="5 6">
    <name type="scientific">Crossiella cryophila</name>
    <dbReference type="NCBI Taxonomy" id="43355"/>
    <lineage>
        <taxon>Bacteria</taxon>
        <taxon>Bacillati</taxon>
        <taxon>Actinomycetota</taxon>
        <taxon>Actinomycetes</taxon>
        <taxon>Pseudonocardiales</taxon>
        <taxon>Pseudonocardiaceae</taxon>
        <taxon>Crossiella</taxon>
    </lineage>
</organism>
<dbReference type="SUPFAM" id="SSF46785">
    <property type="entry name" value="Winged helix' DNA-binding domain"/>
    <property type="match status" value="1"/>
</dbReference>
<dbReference type="PROSITE" id="PS01117">
    <property type="entry name" value="HTH_MARR_1"/>
    <property type="match status" value="1"/>
</dbReference>
<dbReference type="GO" id="GO:0003677">
    <property type="term" value="F:DNA binding"/>
    <property type="evidence" value="ECO:0007669"/>
    <property type="project" value="UniProtKB-KW"/>
</dbReference>
<dbReference type="PANTHER" id="PTHR42756">
    <property type="entry name" value="TRANSCRIPTIONAL REGULATOR, MARR"/>
    <property type="match status" value="1"/>
</dbReference>
<dbReference type="AlphaFoldDB" id="A0A7W7C5Z6"/>
<gene>
    <name evidence="5" type="ORF">HNR67_001267</name>
</gene>
<sequence length="167" mass="18269">MRDAVDVIIEQWAREKPGFDVSPVGIVGRTARLHALLDKGIGANFARFGLAHWEYDVLASLRRAGAPYRLTVGQLMASMMISSGAMTNRIDRMAARGLLTREPDPADRRGVLVRLTEAGVTMAEQVLVPHMETERDLLSGLSAKEQQQLAALLRKALLSLEGPAPQQ</sequence>
<dbReference type="RefSeq" id="WP_185001169.1">
    <property type="nucleotide sequence ID" value="NZ_BAAAUI010000026.1"/>
</dbReference>
<dbReference type="PROSITE" id="PS50995">
    <property type="entry name" value="HTH_MARR_2"/>
    <property type="match status" value="1"/>
</dbReference>
<keyword evidence="2 5" id="KW-0238">DNA-binding</keyword>
<name>A0A7W7C5Z6_9PSEU</name>
<reference evidence="5 6" key="1">
    <citation type="submission" date="2020-08" db="EMBL/GenBank/DDBJ databases">
        <title>Sequencing the genomes of 1000 actinobacteria strains.</title>
        <authorList>
            <person name="Klenk H.-P."/>
        </authorList>
    </citation>
    <scope>NUCLEOTIDE SEQUENCE [LARGE SCALE GENOMIC DNA]</scope>
    <source>
        <strain evidence="5 6">DSM 44230</strain>
    </source>
</reference>
<comment type="caution">
    <text evidence="5">The sequence shown here is derived from an EMBL/GenBank/DDBJ whole genome shotgun (WGS) entry which is preliminary data.</text>
</comment>
<evidence type="ECO:0000256" key="3">
    <source>
        <dbReference type="ARBA" id="ARBA00023163"/>
    </source>
</evidence>
<evidence type="ECO:0000256" key="1">
    <source>
        <dbReference type="ARBA" id="ARBA00023015"/>
    </source>
</evidence>
<dbReference type="PRINTS" id="PR00598">
    <property type="entry name" value="HTHMARR"/>
</dbReference>
<dbReference type="EMBL" id="JACHMH010000001">
    <property type="protein sequence ID" value="MBB4675149.1"/>
    <property type="molecule type" value="Genomic_DNA"/>
</dbReference>
<dbReference type="InterPro" id="IPR023187">
    <property type="entry name" value="Tscrpt_reg_MarR-type_CS"/>
</dbReference>
<dbReference type="SMART" id="SM00347">
    <property type="entry name" value="HTH_MARR"/>
    <property type="match status" value="1"/>
</dbReference>
<dbReference type="Proteomes" id="UP000533598">
    <property type="component" value="Unassembled WGS sequence"/>
</dbReference>
<evidence type="ECO:0000259" key="4">
    <source>
        <dbReference type="PROSITE" id="PS50995"/>
    </source>
</evidence>
<evidence type="ECO:0000313" key="5">
    <source>
        <dbReference type="EMBL" id="MBB4675149.1"/>
    </source>
</evidence>
<evidence type="ECO:0000256" key="2">
    <source>
        <dbReference type="ARBA" id="ARBA00023125"/>
    </source>
</evidence>
<protein>
    <submittedName>
        <fullName evidence="5">DNA-binding MarR family transcriptional regulator</fullName>
    </submittedName>
</protein>
<proteinExistence type="predicted"/>
<dbReference type="InterPro" id="IPR000835">
    <property type="entry name" value="HTH_MarR-typ"/>
</dbReference>
<keyword evidence="6" id="KW-1185">Reference proteome</keyword>
<dbReference type="Pfam" id="PF12802">
    <property type="entry name" value="MarR_2"/>
    <property type="match status" value="1"/>
</dbReference>
<dbReference type="GO" id="GO:0003700">
    <property type="term" value="F:DNA-binding transcription factor activity"/>
    <property type="evidence" value="ECO:0007669"/>
    <property type="project" value="InterPro"/>
</dbReference>
<dbReference type="PANTHER" id="PTHR42756:SF1">
    <property type="entry name" value="TRANSCRIPTIONAL REPRESSOR OF EMRAB OPERON"/>
    <property type="match status" value="1"/>
</dbReference>
<evidence type="ECO:0000313" key="6">
    <source>
        <dbReference type="Proteomes" id="UP000533598"/>
    </source>
</evidence>